<dbReference type="SUPFAM" id="SSF53335">
    <property type="entry name" value="S-adenosyl-L-methionine-dependent methyltransferases"/>
    <property type="match status" value="1"/>
</dbReference>
<keyword evidence="3 7" id="KW-0489">Methyltransferase</keyword>
<dbReference type="Gene3D" id="3.40.50.150">
    <property type="entry name" value="Vaccinia Virus protein VP39"/>
    <property type="match status" value="1"/>
</dbReference>
<dbReference type="GO" id="GO:0043527">
    <property type="term" value="C:tRNA methyltransferase complex"/>
    <property type="evidence" value="ECO:0007669"/>
    <property type="project" value="TreeGrafter"/>
</dbReference>
<feature type="binding site" evidence="7">
    <location>
        <position position="117"/>
    </location>
    <ligand>
        <name>S-adenosyl-L-methionine</name>
        <dbReference type="ChEBI" id="CHEBI:59789"/>
    </ligand>
</feature>
<evidence type="ECO:0000256" key="1">
    <source>
        <dbReference type="ARBA" id="ARBA00000142"/>
    </source>
</evidence>
<keyword evidence="5 7" id="KW-0949">S-adenosyl-L-methionine</keyword>
<comment type="function">
    <text evidence="2 7">Catalyzes the formation of N(7)-methylguanine at position 46 (m7G46) in tRNA.</text>
</comment>
<keyword evidence="10" id="KW-1185">Reference proteome</keyword>
<feature type="binding site" evidence="7">
    <location>
        <begin position="269"/>
        <end position="272"/>
    </location>
    <ligand>
        <name>substrate</name>
    </ligand>
</feature>
<feature type="binding site" evidence="7">
    <location>
        <position position="194"/>
    </location>
    <ligand>
        <name>S-adenosyl-L-methionine</name>
        <dbReference type="ChEBI" id="CHEBI:59789"/>
    </ligand>
</feature>
<dbReference type="HAMAP" id="MF_01057">
    <property type="entry name" value="tRNA_methyltr_TrmB"/>
    <property type="match status" value="1"/>
</dbReference>
<dbReference type="EMBL" id="PDCN02000002">
    <property type="protein sequence ID" value="PIB77296.1"/>
    <property type="molecule type" value="Genomic_DNA"/>
</dbReference>
<dbReference type="InterPro" id="IPR055361">
    <property type="entry name" value="tRNA_methyltr_TrmB_bact"/>
</dbReference>
<name>A0A2G5PG59_9MYCO</name>
<dbReference type="PROSITE" id="PS51625">
    <property type="entry name" value="SAM_MT_TRMB"/>
    <property type="match status" value="1"/>
</dbReference>
<organism evidence="9 10">
    <name type="scientific">Mycolicibacterium brumae</name>
    <dbReference type="NCBI Taxonomy" id="85968"/>
    <lineage>
        <taxon>Bacteria</taxon>
        <taxon>Bacillati</taxon>
        <taxon>Actinomycetota</taxon>
        <taxon>Actinomycetes</taxon>
        <taxon>Mycobacteriales</taxon>
        <taxon>Mycobacteriaceae</taxon>
        <taxon>Mycolicibacterium</taxon>
    </lineage>
</organism>
<dbReference type="InterPro" id="IPR003358">
    <property type="entry name" value="tRNA_(Gua-N-7)_MeTrfase_Trmb"/>
</dbReference>
<dbReference type="AlphaFoldDB" id="A0A2G5PG59"/>
<keyword evidence="6 7" id="KW-0819">tRNA processing</keyword>
<dbReference type="OrthoDB" id="9802090at2"/>
<sequence>MPLCWGPRRRRVTPLSTAGRQPFGVNIFPDAVVRAQIGDDGGMHVRPGPEAAEKRPAHHRRVTSFRSRRSTLSDSQQATWQRRWPELGQQARTEDGTGFAPLDTADWFGRTAPLVLEVGCGTGISTLGMAQAEPDLDVIAVEVYKKGLAQLLSAIDRSDPPVTNIRLIRGDGLEVLQHLISPGSLTGVRVFFPDPWPKARHHKRRLLQPETLTLIADRLRPGGVLHAATDHADYAEHIAEIGAGHPLLCRVTDRHELATLPISVARPTTKYEAKAAEVGSAINEFIWVRV</sequence>
<evidence type="ECO:0000256" key="8">
    <source>
        <dbReference type="SAM" id="MobiDB-lite"/>
    </source>
</evidence>
<comment type="pathway">
    <text evidence="7">tRNA modification; N(7)-methylguanine-tRNA biosynthesis.</text>
</comment>
<dbReference type="UniPathway" id="UPA00989"/>
<dbReference type="InterPro" id="IPR029063">
    <property type="entry name" value="SAM-dependent_MTases_sf"/>
</dbReference>
<evidence type="ECO:0000313" key="9">
    <source>
        <dbReference type="EMBL" id="PIB77296.1"/>
    </source>
</evidence>
<feature type="binding site" evidence="7">
    <location>
        <position position="198"/>
    </location>
    <ligand>
        <name>substrate</name>
    </ligand>
</feature>
<feature type="binding site" evidence="7">
    <location>
        <position position="142"/>
    </location>
    <ligand>
        <name>S-adenosyl-L-methionine</name>
        <dbReference type="ChEBI" id="CHEBI:59789"/>
    </ligand>
</feature>
<feature type="binding site" evidence="7">
    <location>
        <position position="171"/>
    </location>
    <ligand>
        <name>S-adenosyl-L-methionine</name>
        <dbReference type="ChEBI" id="CHEBI:59789"/>
    </ligand>
</feature>
<comment type="catalytic activity">
    <reaction evidence="1 7">
        <text>guanosine(46) in tRNA + S-adenosyl-L-methionine = N(7)-methylguanosine(46) in tRNA + S-adenosyl-L-homocysteine</text>
        <dbReference type="Rhea" id="RHEA:42708"/>
        <dbReference type="Rhea" id="RHEA-COMP:10188"/>
        <dbReference type="Rhea" id="RHEA-COMP:10189"/>
        <dbReference type="ChEBI" id="CHEBI:57856"/>
        <dbReference type="ChEBI" id="CHEBI:59789"/>
        <dbReference type="ChEBI" id="CHEBI:74269"/>
        <dbReference type="ChEBI" id="CHEBI:74480"/>
        <dbReference type="EC" id="2.1.1.33"/>
    </reaction>
</comment>
<dbReference type="NCBIfam" id="TIGR00091">
    <property type="entry name" value="tRNA (guanosine(46)-N7)-methyltransferase TrmB"/>
    <property type="match status" value="1"/>
</dbReference>
<evidence type="ECO:0000256" key="3">
    <source>
        <dbReference type="ARBA" id="ARBA00022603"/>
    </source>
</evidence>
<dbReference type="EC" id="2.1.1.33" evidence="7"/>
<reference evidence="9 10" key="1">
    <citation type="journal article" date="2017" name="Infect. Genet. Evol.">
        <title>The new phylogeny of the genus Mycobacterium: The old and the news.</title>
        <authorList>
            <person name="Tortoli E."/>
            <person name="Fedrizzi T."/>
            <person name="Meehan C.J."/>
            <person name="Trovato A."/>
            <person name="Grottola A."/>
            <person name="Giacobazzi E."/>
            <person name="Serpini G.F."/>
            <person name="Tagliazucchi S."/>
            <person name="Fabio A."/>
            <person name="Bettua C."/>
            <person name="Bertorelli R."/>
            <person name="Frascaro F."/>
            <person name="De Sanctis V."/>
            <person name="Pecorari M."/>
            <person name="Jousson O."/>
            <person name="Segata N."/>
            <person name="Cirillo D.M."/>
        </authorList>
    </citation>
    <scope>NUCLEOTIDE SEQUENCE [LARGE SCALE GENOMIC DNA]</scope>
    <source>
        <strain evidence="9 10">CIP1034565</strain>
    </source>
</reference>
<protein>
    <recommendedName>
        <fullName evidence="7">tRNA (guanine-N(7)-)-methyltransferase</fullName>
        <ecNumber evidence="7">2.1.1.33</ecNumber>
    </recommendedName>
    <alternativeName>
        <fullName evidence="7">tRNA (guanine(46)-N(7))-methyltransferase</fullName>
    </alternativeName>
    <alternativeName>
        <fullName evidence="7">tRNA(m7G46)-methyltransferase</fullName>
    </alternativeName>
</protein>
<dbReference type="Pfam" id="PF02390">
    <property type="entry name" value="Methyltransf_4"/>
    <property type="match status" value="1"/>
</dbReference>
<gene>
    <name evidence="7" type="primary">trmB</name>
    <name evidence="9" type="ORF">CQY22_002585</name>
</gene>
<dbReference type="PANTHER" id="PTHR23417">
    <property type="entry name" value="3-DEOXY-D-MANNO-OCTULOSONIC-ACID TRANSFERASE/TRNA GUANINE-N 7 - -METHYLTRANSFERASE"/>
    <property type="match status" value="1"/>
</dbReference>
<dbReference type="CDD" id="cd02440">
    <property type="entry name" value="AdoMet_MTases"/>
    <property type="match status" value="1"/>
</dbReference>
<evidence type="ECO:0000256" key="2">
    <source>
        <dbReference type="ARBA" id="ARBA00003015"/>
    </source>
</evidence>
<comment type="caution">
    <text evidence="7">Lacks conserved residue(s) required for the propagation of feature annotation.</text>
</comment>
<comment type="similarity">
    <text evidence="7">Belongs to the class I-like SAM-binding methyltransferase superfamily. TrmB family.</text>
</comment>
<comment type="caution">
    <text evidence="9">The sequence shown here is derived from an EMBL/GenBank/DDBJ whole genome shotgun (WGS) entry which is preliminary data.</text>
</comment>
<dbReference type="STRING" id="85968.GCA_900073015_01969"/>
<evidence type="ECO:0000313" key="10">
    <source>
        <dbReference type="Proteomes" id="UP000230551"/>
    </source>
</evidence>
<evidence type="ECO:0000256" key="6">
    <source>
        <dbReference type="ARBA" id="ARBA00022694"/>
    </source>
</evidence>
<evidence type="ECO:0000256" key="5">
    <source>
        <dbReference type="ARBA" id="ARBA00022691"/>
    </source>
</evidence>
<accession>A0A2G5PG59</accession>
<feature type="compositionally biased region" description="Basic residues" evidence="8">
    <location>
        <begin position="56"/>
        <end position="69"/>
    </location>
</feature>
<evidence type="ECO:0000256" key="4">
    <source>
        <dbReference type="ARBA" id="ARBA00022679"/>
    </source>
</evidence>
<feature type="binding site" evidence="7">
    <location>
        <position position="230"/>
    </location>
    <ligand>
        <name>substrate</name>
    </ligand>
</feature>
<keyword evidence="4 7" id="KW-0808">Transferase</keyword>
<feature type="region of interest" description="Disordered" evidence="8">
    <location>
        <begin position="47"/>
        <end position="78"/>
    </location>
</feature>
<proteinExistence type="inferred from homology"/>
<dbReference type="PANTHER" id="PTHR23417:SF14">
    <property type="entry name" value="PENTACOTRIPEPTIDE-REPEAT REGION OF PRORP DOMAIN-CONTAINING PROTEIN"/>
    <property type="match status" value="1"/>
</dbReference>
<evidence type="ECO:0000256" key="7">
    <source>
        <dbReference type="HAMAP-Rule" id="MF_01057"/>
    </source>
</evidence>
<dbReference type="Proteomes" id="UP000230551">
    <property type="component" value="Unassembled WGS sequence"/>
</dbReference>
<dbReference type="GO" id="GO:0008176">
    <property type="term" value="F:tRNA (guanine(46)-N7)-methyltransferase activity"/>
    <property type="evidence" value="ECO:0007669"/>
    <property type="project" value="UniProtKB-UniRule"/>
</dbReference>